<dbReference type="EMBL" id="JAUEPP010000001">
    <property type="protein sequence ID" value="KAK3355704.1"/>
    <property type="molecule type" value="Genomic_DNA"/>
</dbReference>
<reference evidence="8" key="2">
    <citation type="submission" date="2023-06" db="EMBL/GenBank/DDBJ databases">
        <authorList>
            <consortium name="Lawrence Berkeley National Laboratory"/>
            <person name="Haridas S."/>
            <person name="Hensen N."/>
            <person name="Bonometti L."/>
            <person name="Westerberg I."/>
            <person name="Brannstrom I.O."/>
            <person name="Guillou S."/>
            <person name="Cros-Aarteil S."/>
            <person name="Calhoun S."/>
            <person name="Kuo A."/>
            <person name="Mondo S."/>
            <person name="Pangilinan J."/>
            <person name="Riley R."/>
            <person name="Labutti K."/>
            <person name="Andreopoulos B."/>
            <person name="Lipzen A."/>
            <person name="Chen C."/>
            <person name="Yanf M."/>
            <person name="Daum C."/>
            <person name="Ng V."/>
            <person name="Clum A."/>
            <person name="Steindorff A."/>
            <person name="Ohm R."/>
            <person name="Martin F."/>
            <person name="Silar P."/>
            <person name="Natvig D."/>
            <person name="Lalanne C."/>
            <person name="Gautier V."/>
            <person name="Ament-Velasquez S.L."/>
            <person name="Kruys A."/>
            <person name="Hutchinson M.I."/>
            <person name="Powell A.J."/>
            <person name="Barry K."/>
            <person name="Miller A.N."/>
            <person name="Grigoriev I.V."/>
            <person name="Debuchy R."/>
            <person name="Gladieux P."/>
            <person name="Thoren M.H."/>
            <person name="Johannesson H."/>
        </authorList>
    </citation>
    <scope>NUCLEOTIDE SEQUENCE</scope>
    <source>
        <strain evidence="8">CBS 560.94</strain>
    </source>
</reference>
<feature type="signal peptide" evidence="7">
    <location>
        <begin position="1"/>
        <end position="21"/>
    </location>
</feature>
<protein>
    <recommendedName>
        <fullName evidence="6 7">Arabinogalactan endo-beta-1,4-galactanase</fullName>
        <ecNumber evidence="3 7">3.2.1.89</ecNumber>
    </recommendedName>
</protein>
<dbReference type="Gene3D" id="3.20.20.80">
    <property type="entry name" value="Glycosidases"/>
    <property type="match status" value="1"/>
</dbReference>
<name>A0AAE0JRL0_9PEZI</name>
<reference evidence="8" key="1">
    <citation type="journal article" date="2023" name="Mol. Phylogenet. Evol.">
        <title>Genome-scale phylogeny and comparative genomics of the fungal order Sordariales.</title>
        <authorList>
            <person name="Hensen N."/>
            <person name="Bonometti L."/>
            <person name="Westerberg I."/>
            <person name="Brannstrom I.O."/>
            <person name="Guillou S."/>
            <person name="Cros-Aarteil S."/>
            <person name="Calhoun S."/>
            <person name="Haridas S."/>
            <person name="Kuo A."/>
            <person name="Mondo S."/>
            <person name="Pangilinan J."/>
            <person name="Riley R."/>
            <person name="LaButti K."/>
            <person name="Andreopoulos B."/>
            <person name="Lipzen A."/>
            <person name="Chen C."/>
            <person name="Yan M."/>
            <person name="Daum C."/>
            <person name="Ng V."/>
            <person name="Clum A."/>
            <person name="Steindorff A."/>
            <person name="Ohm R.A."/>
            <person name="Martin F."/>
            <person name="Silar P."/>
            <person name="Natvig D.O."/>
            <person name="Lalanne C."/>
            <person name="Gautier V."/>
            <person name="Ament-Velasquez S.L."/>
            <person name="Kruys A."/>
            <person name="Hutchinson M.I."/>
            <person name="Powell A.J."/>
            <person name="Barry K."/>
            <person name="Miller A.N."/>
            <person name="Grigoriev I.V."/>
            <person name="Debuchy R."/>
            <person name="Gladieux P."/>
            <person name="Hiltunen Thoren M."/>
            <person name="Johannesson H."/>
        </authorList>
    </citation>
    <scope>NUCLEOTIDE SEQUENCE</scope>
    <source>
        <strain evidence="8">CBS 560.94</strain>
    </source>
</reference>
<dbReference type="GO" id="GO:0015926">
    <property type="term" value="F:glucosidase activity"/>
    <property type="evidence" value="ECO:0007669"/>
    <property type="project" value="InterPro"/>
</dbReference>
<dbReference type="GeneID" id="87866490"/>
<keyword evidence="7" id="KW-0732">Signal</keyword>
<evidence type="ECO:0000256" key="7">
    <source>
        <dbReference type="RuleBase" id="RU361192"/>
    </source>
</evidence>
<keyword evidence="4 7" id="KW-0378">Hydrolase</keyword>
<comment type="catalytic activity">
    <reaction evidence="1 7">
        <text>The enzyme specifically hydrolyzes (1-&gt;4)-beta-D-galactosidic linkages in type I arabinogalactans.</text>
        <dbReference type="EC" id="3.2.1.89"/>
    </reaction>
</comment>
<comment type="similarity">
    <text evidence="2 7">Belongs to the glycosyl hydrolase 53 family.</text>
</comment>
<comment type="caution">
    <text evidence="8">The sequence shown here is derived from an EMBL/GenBank/DDBJ whole genome shotgun (WGS) entry which is preliminary data.</text>
</comment>
<sequence>MLLSALSAVLGLSASAAAALAYKGVDWSSVAVEEKAGVSYKNVNGAAQSIEQILRDSGVNTVRQRVWVNPSGGIYNMAYNVNLAKRAKKVGLGVYVDFHFSDTWADPAHQAIPSGWPTAIDDLAWKLYNYTLDASNQFQDNGVQPTIMSIGNEITGGLLWPTGGTSSWYNIARLLHSASAGIKDSRLNPKPKIMIHLDNGWNWNTQNNWYTNVLKQGPLVSSDYDMMGVSYYPFYSASATLSSLKSSLTNMANKWGKELVVAETDWPTSCPNPAYAFPSDAKNIPFTAAGQSQWIKAVADVVASVPKGHGLFYWEPAWIHNANLGSSCANNCMFSNSGQALSSLSVFHNI</sequence>
<dbReference type="Pfam" id="PF07745">
    <property type="entry name" value="Glyco_hydro_53"/>
    <property type="match status" value="1"/>
</dbReference>
<evidence type="ECO:0000256" key="1">
    <source>
        <dbReference type="ARBA" id="ARBA00001695"/>
    </source>
</evidence>
<evidence type="ECO:0000313" key="9">
    <source>
        <dbReference type="Proteomes" id="UP001278500"/>
    </source>
</evidence>
<organism evidence="8 9">
    <name type="scientific">Neurospora tetraspora</name>
    <dbReference type="NCBI Taxonomy" id="94610"/>
    <lineage>
        <taxon>Eukaryota</taxon>
        <taxon>Fungi</taxon>
        <taxon>Dikarya</taxon>
        <taxon>Ascomycota</taxon>
        <taxon>Pezizomycotina</taxon>
        <taxon>Sordariomycetes</taxon>
        <taxon>Sordariomycetidae</taxon>
        <taxon>Sordariales</taxon>
        <taxon>Sordariaceae</taxon>
        <taxon>Neurospora</taxon>
    </lineage>
</organism>
<dbReference type="GO" id="GO:0030247">
    <property type="term" value="F:polysaccharide binding"/>
    <property type="evidence" value="ECO:0007669"/>
    <property type="project" value="UniProtKB-ARBA"/>
</dbReference>
<dbReference type="GO" id="GO:0031218">
    <property type="term" value="F:arabinogalactan endo-1,4-beta-galactosidase activity"/>
    <property type="evidence" value="ECO:0007669"/>
    <property type="project" value="UniProtKB-EC"/>
</dbReference>
<dbReference type="RefSeq" id="XP_062687082.1">
    <property type="nucleotide sequence ID" value="XM_062829336.1"/>
</dbReference>
<evidence type="ECO:0000313" key="8">
    <source>
        <dbReference type="EMBL" id="KAK3355704.1"/>
    </source>
</evidence>
<proteinExistence type="inferred from homology"/>
<dbReference type="GO" id="GO:0045490">
    <property type="term" value="P:pectin catabolic process"/>
    <property type="evidence" value="ECO:0007669"/>
    <property type="project" value="TreeGrafter"/>
</dbReference>
<dbReference type="SUPFAM" id="SSF51445">
    <property type="entry name" value="(Trans)glycosidases"/>
    <property type="match status" value="1"/>
</dbReference>
<dbReference type="EC" id="3.2.1.89" evidence="3 7"/>
<dbReference type="PANTHER" id="PTHR34983">
    <property type="entry name" value="ARABINOGALACTAN ENDO-BETA-1,4-GALACTANASE A"/>
    <property type="match status" value="1"/>
</dbReference>
<dbReference type="AlphaFoldDB" id="A0AAE0JRL0"/>
<evidence type="ECO:0000256" key="2">
    <source>
        <dbReference type="ARBA" id="ARBA00010687"/>
    </source>
</evidence>
<dbReference type="InterPro" id="IPR017853">
    <property type="entry name" value="GH"/>
</dbReference>
<evidence type="ECO:0000256" key="3">
    <source>
        <dbReference type="ARBA" id="ARBA00012556"/>
    </source>
</evidence>
<evidence type="ECO:0000256" key="4">
    <source>
        <dbReference type="ARBA" id="ARBA00022801"/>
    </source>
</evidence>
<evidence type="ECO:0000256" key="5">
    <source>
        <dbReference type="ARBA" id="ARBA00023295"/>
    </source>
</evidence>
<dbReference type="InterPro" id="IPR011683">
    <property type="entry name" value="Glyco_hydro_53"/>
</dbReference>
<accession>A0AAE0JRL0</accession>
<keyword evidence="9" id="KW-1185">Reference proteome</keyword>
<dbReference type="FunFam" id="3.20.20.80:FF:000077">
    <property type="entry name" value="Arabinogalactan endo-beta-1,4-galactanase"/>
    <property type="match status" value="1"/>
</dbReference>
<evidence type="ECO:0000256" key="6">
    <source>
        <dbReference type="ARBA" id="ARBA00068680"/>
    </source>
</evidence>
<dbReference type="GO" id="GO:0016998">
    <property type="term" value="P:cell wall macromolecule catabolic process"/>
    <property type="evidence" value="ECO:0007669"/>
    <property type="project" value="UniProtKB-ARBA"/>
</dbReference>
<dbReference type="Proteomes" id="UP001278500">
    <property type="component" value="Unassembled WGS sequence"/>
</dbReference>
<keyword evidence="5 7" id="KW-0326">Glycosidase</keyword>
<gene>
    <name evidence="8" type="ORF">B0H65DRAFT_544945</name>
</gene>
<feature type="chain" id="PRO_5041773419" description="Arabinogalactan endo-beta-1,4-galactanase" evidence="7">
    <location>
        <begin position="22"/>
        <end position="350"/>
    </location>
</feature>
<dbReference type="PANTHER" id="PTHR34983:SF1">
    <property type="entry name" value="ARABINOGALACTAN ENDO-BETA-1,4-GALACTANASE A"/>
    <property type="match status" value="1"/>
</dbReference>